<name>A0A017SYY0_9BACT</name>
<dbReference type="PANTHER" id="PTHR44591">
    <property type="entry name" value="STRESS RESPONSE REGULATOR PROTEIN 1"/>
    <property type="match status" value="1"/>
</dbReference>
<dbReference type="InterPro" id="IPR001789">
    <property type="entry name" value="Sig_transdc_resp-reg_receiver"/>
</dbReference>
<dbReference type="SMART" id="SM00448">
    <property type="entry name" value="REC"/>
    <property type="match status" value="1"/>
</dbReference>
<reference evidence="4 5" key="1">
    <citation type="submission" date="2013-05" db="EMBL/GenBank/DDBJ databases">
        <title>Genome assembly of Chondromyces apiculatus DSM 436.</title>
        <authorList>
            <person name="Sharma G."/>
            <person name="Khatri I."/>
            <person name="Kaur C."/>
            <person name="Mayilraj S."/>
            <person name="Subramanian S."/>
        </authorList>
    </citation>
    <scope>NUCLEOTIDE SEQUENCE [LARGE SCALE GENOMIC DNA]</scope>
    <source>
        <strain evidence="4 5">DSM 436</strain>
    </source>
</reference>
<keyword evidence="5" id="KW-1185">Reference proteome</keyword>
<dbReference type="Pfam" id="PF00072">
    <property type="entry name" value="Response_reg"/>
    <property type="match status" value="1"/>
</dbReference>
<gene>
    <name evidence="4" type="ORF">CAP_7400</name>
</gene>
<evidence type="ECO:0000256" key="1">
    <source>
        <dbReference type="ARBA" id="ARBA00022553"/>
    </source>
</evidence>
<dbReference type="EMBL" id="ASRX01000065">
    <property type="protein sequence ID" value="EYF02189.1"/>
    <property type="molecule type" value="Genomic_DNA"/>
</dbReference>
<dbReference type="InterPro" id="IPR011006">
    <property type="entry name" value="CheY-like_superfamily"/>
</dbReference>
<dbReference type="eggNOG" id="COG0745">
    <property type="taxonomic scope" value="Bacteria"/>
</dbReference>
<dbReference type="SUPFAM" id="SSF52172">
    <property type="entry name" value="CheY-like"/>
    <property type="match status" value="1"/>
</dbReference>
<dbReference type="AlphaFoldDB" id="A0A017SYY0"/>
<dbReference type="GO" id="GO:0000160">
    <property type="term" value="P:phosphorelay signal transduction system"/>
    <property type="evidence" value="ECO:0007669"/>
    <property type="project" value="InterPro"/>
</dbReference>
<dbReference type="CDD" id="cd17546">
    <property type="entry name" value="REC_hyHK_CKI1_RcsC-like"/>
    <property type="match status" value="1"/>
</dbReference>
<dbReference type="STRING" id="1192034.CAP_7400"/>
<keyword evidence="1 2" id="KW-0597">Phosphoprotein</keyword>
<evidence type="ECO:0000313" key="4">
    <source>
        <dbReference type="EMBL" id="EYF02189.1"/>
    </source>
</evidence>
<accession>A0A017SYY0</accession>
<evidence type="ECO:0000313" key="5">
    <source>
        <dbReference type="Proteomes" id="UP000019678"/>
    </source>
</evidence>
<proteinExistence type="predicted"/>
<sequence>MSSTGNRSAADSVREPAVTTTKKKILVVDDSFSSLSTQQGTLSAYDVVLARNGREGIRQAITERPDLILMDVNMPGMDGFQACRWLRAFEATKAVPIIIMTTRADPQSVKVAYANGCNGYLVKPFKEEELLTTVRKLLSESEPGTEA</sequence>
<feature type="domain" description="Response regulatory" evidence="3">
    <location>
        <begin position="24"/>
        <end position="138"/>
    </location>
</feature>
<dbReference type="Proteomes" id="UP000019678">
    <property type="component" value="Unassembled WGS sequence"/>
</dbReference>
<dbReference type="PANTHER" id="PTHR44591:SF23">
    <property type="entry name" value="CHEY SUBFAMILY"/>
    <property type="match status" value="1"/>
</dbReference>
<dbReference type="RefSeq" id="WP_231511818.1">
    <property type="nucleotide sequence ID" value="NZ_ASRX01000065.1"/>
</dbReference>
<organism evidence="4 5">
    <name type="scientific">Chondromyces apiculatus DSM 436</name>
    <dbReference type="NCBI Taxonomy" id="1192034"/>
    <lineage>
        <taxon>Bacteria</taxon>
        <taxon>Pseudomonadati</taxon>
        <taxon>Myxococcota</taxon>
        <taxon>Polyangia</taxon>
        <taxon>Polyangiales</taxon>
        <taxon>Polyangiaceae</taxon>
        <taxon>Chondromyces</taxon>
    </lineage>
</organism>
<protein>
    <submittedName>
        <fullName evidence="4">Twitching motility protein PilH</fullName>
    </submittedName>
</protein>
<dbReference type="PROSITE" id="PS50110">
    <property type="entry name" value="RESPONSE_REGULATORY"/>
    <property type="match status" value="1"/>
</dbReference>
<dbReference type="InterPro" id="IPR050595">
    <property type="entry name" value="Bact_response_regulator"/>
</dbReference>
<evidence type="ECO:0000259" key="3">
    <source>
        <dbReference type="PROSITE" id="PS50110"/>
    </source>
</evidence>
<evidence type="ECO:0000256" key="2">
    <source>
        <dbReference type="PROSITE-ProRule" id="PRU00169"/>
    </source>
</evidence>
<comment type="caution">
    <text evidence="4">The sequence shown here is derived from an EMBL/GenBank/DDBJ whole genome shotgun (WGS) entry which is preliminary data.</text>
</comment>
<dbReference type="Gene3D" id="3.40.50.2300">
    <property type="match status" value="1"/>
</dbReference>
<feature type="modified residue" description="4-aspartylphosphate" evidence="2">
    <location>
        <position position="71"/>
    </location>
</feature>